<protein>
    <submittedName>
        <fullName evidence="3">Uncharacterized protein</fullName>
    </submittedName>
</protein>
<dbReference type="AlphaFoldDB" id="A0A7W6BVR3"/>
<evidence type="ECO:0000256" key="2">
    <source>
        <dbReference type="SAM" id="Phobius"/>
    </source>
</evidence>
<evidence type="ECO:0000313" key="3">
    <source>
        <dbReference type="EMBL" id="MBB3937807.1"/>
    </source>
</evidence>
<reference evidence="3 4" key="1">
    <citation type="submission" date="2020-08" db="EMBL/GenBank/DDBJ databases">
        <title>Genomic Encyclopedia of Type Strains, Phase IV (KMG-IV): sequencing the most valuable type-strain genomes for metagenomic binning, comparative biology and taxonomic classification.</title>
        <authorList>
            <person name="Goeker M."/>
        </authorList>
    </citation>
    <scope>NUCLEOTIDE SEQUENCE [LARGE SCALE GENOMIC DNA]</scope>
    <source>
        <strain evidence="3 4">DSM 25024</strain>
    </source>
</reference>
<proteinExistence type="predicted"/>
<accession>A0A7W6BVR3</accession>
<evidence type="ECO:0000256" key="1">
    <source>
        <dbReference type="SAM" id="MobiDB-lite"/>
    </source>
</evidence>
<dbReference type="Proteomes" id="UP000531216">
    <property type="component" value="Unassembled WGS sequence"/>
</dbReference>
<keyword evidence="4" id="KW-1185">Reference proteome</keyword>
<name>A0A7W6BVR3_9HYPH</name>
<keyword evidence="2" id="KW-1133">Transmembrane helix</keyword>
<feature type="compositionally biased region" description="Gly residues" evidence="1">
    <location>
        <begin position="9"/>
        <end position="19"/>
    </location>
</feature>
<keyword evidence="2" id="KW-0472">Membrane</keyword>
<comment type="caution">
    <text evidence="3">The sequence shown here is derived from an EMBL/GenBank/DDBJ whole genome shotgun (WGS) entry which is preliminary data.</text>
</comment>
<dbReference type="EMBL" id="JACIDO010000012">
    <property type="protein sequence ID" value="MBB3937807.1"/>
    <property type="molecule type" value="Genomic_DNA"/>
</dbReference>
<sequence>MEAAALDEAGGGVRGGGTTNAGRDGIAIVSIARLILSGAVMLALHVFGV</sequence>
<evidence type="ECO:0000313" key="4">
    <source>
        <dbReference type="Proteomes" id="UP000531216"/>
    </source>
</evidence>
<feature type="transmembrane region" description="Helical" evidence="2">
    <location>
        <begin position="26"/>
        <end position="47"/>
    </location>
</feature>
<feature type="region of interest" description="Disordered" evidence="1">
    <location>
        <begin position="1"/>
        <end position="22"/>
    </location>
</feature>
<keyword evidence="2" id="KW-0812">Transmembrane</keyword>
<gene>
    <name evidence="3" type="ORF">GGR05_003976</name>
</gene>
<organism evidence="3 4">
    <name type="scientific">Aureimonas phyllosphaerae</name>
    <dbReference type="NCBI Taxonomy" id="1166078"/>
    <lineage>
        <taxon>Bacteria</taxon>
        <taxon>Pseudomonadati</taxon>
        <taxon>Pseudomonadota</taxon>
        <taxon>Alphaproteobacteria</taxon>
        <taxon>Hyphomicrobiales</taxon>
        <taxon>Aurantimonadaceae</taxon>
        <taxon>Aureimonas</taxon>
    </lineage>
</organism>